<name>A0A7J6JIV2_COLFN</name>
<dbReference type="EMBL" id="ANPB02000002">
    <property type="protein sequence ID" value="KAF4489184.1"/>
    <property type="molecule type" value="Genomic_DNA"/>
</dbReference>
<organism evidence="1 2">
    <name type="scientific">Colletotrichum fructicola (strain Nara gc5)</name>
    <name type="common">Anthracnose fungus</name>
    <name type="synonym">Colletotrichum gloeosporioides (strain Nara gc5)</name>
    <dbReference type="NCBI Taxonomy" id="1213859"/>
    <lineage>
        <taxon>Eukaryota</taxon>
        <taxon>Fungi</taxon>
        <taxon>Dikarya</taxon>
        <taxon>Ascomycota</taxon>
        <taxon>Pezizomycotina</taxon>
        <taxon>Sordariomycetes</taxon>
        <taxon>Hypocreomycetidae</taxon>
        <taxon>Glomerellales</taxon>
        <taxon>Glomerellaceae</taxon>
        <taxon>Colletotrichum</taxon>
        <taxon>Colletotrichum gloeosporioides species complex</taxon>
    </lineage>
</organism>
<accession>A0A7J6JIV2</accession>
<dbReference type="RefSeq" id="XP_066009477.1">
    <property type="nucleotide sequence ID" value="XM_066151183.1"/>
</dbReference>
<comment type="caution">
    <text evidence="1">The sequence shown here is derived from an EMBL/GenBank/DDBJ whole genome shotgun (WGS) entry which is preliminary data.</text>
</comment>
<gene>
    <name evidence="1" type="ORF">CGGC5_v003786</name>
</gene>
<protein>
    <submittedName>
        <fullName evidence="1">Uncharacterized protein</fullName>
    </submittedName>
</protein>
<sequence length="76" mass="8589">MPSQYLSTLQRHGPKTGPVEARYACAVGLKAQGSSQQRMDLQGKWATRKRTFEVPLDVQNISPFPSNNSFYFNHDC</sequence>
<dbReference type="GeneID" id="90979709"/>
<evidence type="ECO:0000313" key="1">
    <source>
        <dbReference type="EMBL" id="KAF4489184.1"/>
    </source>
</evidence>
<evidence type="ECO:0000313" key="2">
    <source>
        <dbReference type="Proteomes" id="UP000011096"/>
    </source>
</evidence>
<reference evidence="1 2" key="2">
    <citation type="submission" date="2020-04" db="EMBL/GenBank/DDBJ databases">
        <title>Genome sequencing and assembly of multiple isolates from the Colletotrichum gloeosporioides species complex.</title>
        <authorList>
            <person name="Gan P."/>
            <person name="Shirasu K."/>
        </authorList>
    </citation>
    <scope>NUCLEOTIDE SEQUENCE [LARGE SCALE GENOMIC DNA]</scope>
    <source>
        <strain evidence="1 2">Nara gc5</strain>
    </source>
</reference>
<keyword evidence="2" id="KW-1185">Reference proteome</keyword>
<reference evidence="1 2" key="1">
    <citation type="submission" date="2012-08" db="EMBL/GenBank/DDBJ databases">
        <authorList>
            <person name="Gan P.H.P."/>
            <person name="Ikeda K."/>
            <person name="Irieda H."/>
            <person name="Narusaka M."/>
            <person name="O'Connell R.J."/>
            <person name="Narusaka Y."/>
            <person name="Takano Y."/>
            <person name="Kubo Y."/>
            <person name="Shirasu K."/>
        </authorList>
    </citation>
    <scope>NUCLEOTIDE SEQUENCE [LARGE SCALE GENOMIC DNA]</scope>
    <source>
        <strain evidence="1 2">Nara gc5</strain>
    </source>
</reference>
<dbReference type="InParanoid" id="A0A7J6JIV2"/>
<dbReference type="Proteomes" id="UP000011096">
    <property type="component" value="Unassembled WGS sequence"/>
</dbReference>
<dbReference type="AlphaFoldDB" id="A0A7J6JIV2"/>
<proteinExistence type="predicted"/>